<dbReference type="EMBL" id="NCDQ01000021">
    <property type="protein sequence ID" value="OYX05854.1"/>
    <property type="molecule type" value="Genomic_DNA"/>
</dbReference>
<sequence length="309" mass="33262">MATRGLPKVLRHPSCALLASMGKPMVDVLLLVPARDEHRYGDSWSTLFERLAAPLRAQGLTVEAQPWTDPVAPSQARLVMPSLAWGYHARQEDWFAQLDAFQTSGVRMVNPPSVLRWNATKTYLVELAGKGAPVVPTQAHDALTIEAVDAAFDAFGVDEVVVKPQVSAGSHETIRVKRGGSLEGGPSGPALVQPFLPAVGEEGELSLFFFDGRFSHAVAKVAVDGDFRVQPQFGGRVNEIAPEPEALRAAAMVLEAAGPPLTYARVDLIRGLEHTPQLMELEVIEPDLFLEHAHDKGAAFAAAVMRAIG</sequence>
<gene>
    <name evidence="1" type="ORF">B7Z12_02305</name>
</gene>
<dbReference type="AlphaFoldDB" id="A0A258DDY9"/>
<evidence type="ECO:0000313" key="2">
    <source>
        <dbReference type="Proteomes" id="UP000215616"/>
    </source>
</evidence>
<evidence type="ECO:0000313" key="1">
    <source>
        <dbReference type="EMBL" id="OYX05854.1"/>
    </source>
</evidence>
<name>A0A258DDY9_CAUVI</name>
<dbReference type="InterPro" id="IPR053191">
    <property type="entry name" value="DcsG_Biosynth_Enzyme"/>
</dbReference>
<protein>
    <submittedName>
        <fullName evidence="1">Transporter</fullName>
    </submittedName>
</protein>
<organism evidence="1 2">
    <name type="scientific">Caulobacter vibrioides</name>
    <name type="common">Caulobacter crescentus</name>
    <dbReference type="NCBI Taxonomy" id="155892"/>
    <lineage>
        <taxon>Bacteria</taxon>
        <taxon>Pseudomonadati</taxon>
        <taxon>Pseudomonadota</taxon>
        <taxon>Alphaproteobacteria</taxon>
        <taxon>Caulobacterales</taxon>
        <taxon>Caulobacteraceae</taxon>
        <taxon>Caulobacter</taxon>
    </lineage>
</organism>
<accession>A0A258DDY9</accession>
<dbReference type="Proteomes" id="UP000215616">
    <property type="component" value="Unassembled WGS sequence"/>
</dbReference>
<dbReference type="Gene3D" id="3.30.470.20">
    <property type="entry name" value="ATP-grasp fold, B domain"/>
    <property type="match status" value="1"/>
</dbReference>
<dbReference type="PANTHER" id="PTHR39217:SF1">
    <property type="entry name" value="GLUTATHIONE SYNTHETASE"/>
    <property type="match status" value="1"/>
</dbReference>
<comment type="caution">
    <text evidence="1">The sequence shown here is derived from an EMBL/GenBank/DDBJ whole genome shotgun (WGS) entry which is preliminary data.</text>
</comment>
<dbReference type="PANTHER" id="PTHR39217">
    <property type="match status" value="1"/>
</dbReference>
<reference evidence="1 2" key="1">
    <citation type="submission" date="2017-03" db="EMBL/GenBank/DDBJ databases">
        <title>Lifting the veil on microbial sulfur biogeochemistry in mining wastewaters.</title>
        <authorList>
            <person name="Kantor R.S."/>
            <person name="Colenbrander Nelson T."/>
            <person name="Marshall S."/>
            <person name="Bennett D."/>
            <person name="Apte S."/>
            <person name="Camacho D."/>
            <person name="Thomas B.C."/>
            <person name="Warren L.A."/>
            <person name="Banfield J.F."/>
        </authorList>
    </citation>
    <scope>NUCLEOTIDE SEQUENCE [LARGE SCALE GENOMIC DNA]</scope>
    <source>
        <strain evidence="1">32-67-7</strain>
    </source>
</reference>
<proteinExistence type="predicted"/>
<dbReference type="SUPFAM" id="SSF56059">
    <property type="entry name" value="Glutathione synthetase ATP-binding domain-like"/>
    <property type="match status" value="1"/>
</dbReference>